<gene>
    <name evidence="8 9 10" type="primary">serpinb5.L</name>
</gene>
<evidence type="ECO:0000256" key="2">
    <source>
        <dbReference type="ARBA" id="ARBA00006426"/>
    </source>
</evidence>
<name>A0A1L8FXR7_XENLA</name>
<dbReference type="AlphaFoldDB" id="A0A1L8FXR7"/>
<dbReference type="InterPro" id="IPR000215">
    <property type="entry name" value="Serpin_fam"/>
</dbReference>
<dbReference type="CDD" id="cd02057">
    <property type="entry name" value="serpinB5_maspin"/>
    <property type="match status" value="1"/>
</dbReference>
<protein>
    <recommendedName>
        <fullName evidence="5">Serpin B5</fullName>
    </recommendedName>
</protein>
<comment type="similarity">
    <text evidence="2">Belongs to the serpin family. Ov-serpin subfamily.</text>
</comment>
<dbReference type="InterPro" id="IPR036186">
    <property type="entry name" value="Serpin_sf"/>
</dbReference>
<evidence type="ECO:0000256" key="4">
    <source>
        <dbReference type="ARBA" id="ARBA00023180"/>
    </source>
</evidence>
<evidence type="ECO:0000313" key="7">
    <source>
        <dbReference type="Proteomes" id="UP000186698"/>
    </source>
</evidence>
<dbReference type="Pfam" id="PF00079">
    <property type="entry name" value="Serpin"/>
    <property type="match status" value="1"/>
</dbReference>
<dbReference type="OrthoDB" id="671595at2759"/>
<dbReference type="STRING" id="8355.A0A1L8FXR7"/>
<dbReference type="GO" id="GO:0005615">
    <property type="term" value="C:extracellular space"/>
    <property type="evidence" value="ECO:0000318"/>
    <property type="project" value="GO_Central"/>
</dbReference>
<evidence type="ECO:0000313" key="8">
    <source>
        <dbReference type="RefSeq" id="XP_018122601.1"/>
    </source>
</evidence>
<dbReference type="Bgee" id="108718725">
    <property type="expression patterns" value="Expressed in zone of skin and 3 other cell types or tissues"/>
</dbReference>
<dbReference type="AGR" id="Xenbase:XB-GENE-17337374"/>
<dbReference type="Xenbase" id="XB-GENE-17337374">
    <property type="gene designation" value="serpinb5.L"/>
</dbReference>
<dbReference type="SMART" id="SM00093">
    <property type="entry name" value="SERPIN"/>
    <property type="match status" value="1"/>
</dbReference>
<dbReference type="GeneID" id="108718725"/>
<dbReference type="InterPro" id="IPR042185">
    <property type="entry name" value="Serpin_sf_2"/>
</dbReference>
<evidence type="ECO:0000256" key="5">
    <source>
        <dbReference type="ARBA" id="ARBA00024076"/>
    </source>
</evidence>
<dbReference type="Proteomes" id="UP000186698">
    <property type="component" value="Chromosome 6L"/>
</dbReference>
<dbReference type="FunFam" id="2.30.39.10:FF:000014">
    <property type="entry name" value="Serpin family B member 9"/>
    <property type="match status" value="1"/>
</dbReference>
<organism evidence="8">
    <name type="scientific">Xenopus laevis</name>
    <name type="common">African clawed frog</name>
    <dbReference type="NCBI Taxonomy" id="8355"/>
    <lineage>
        <taxon>Eukaryota</taxon>
        <taxon>Metazoa</taxon>
        <taxon>Chordata</taxon>
        <taxon>Craniata</taxon>
        <taxon>Vertebrata</taxon>
        <taxon>Euteleostomi</taxon>
        <taxon>Amphibia</taxon>
        <taxon>Batrachia</taxon>
        <taxon>Anura</taxon>
        <taxon>Pipoidea</taxon>
        <taxon>Pipidae</taxon>
        <taxon>Xenopodinae</taxon>
        <taxon>Xenopus</taxon>
        <taxon>Xenopus</taxon>
    </lineage>
</organism>
<dbReference type="PANTHER" id="PTHR11461">
    <property type="entry name" value="SERINE PROTEASE INHIBITOR, SERPIN"/>
    <property type="match status" value="1"/>
</dbReference>
<dbReference type="OMA" id="MMSTEAT"/>
<evidence type="ECO:0000256" key="3">
    <source>
        <dbReference type="ARBA" id="ARBA00022525"/>
    </source>
</evidence>
<dbReference type="Gene3D" id="2.30.39.10">
    <property type="entry name" value="Alpha-1-antitrypsin, domain 1"/>
    <property type="match status" value="1"/>
</dbReference>
<dbReference type="PRINTS" id="PR00676">
    <property type="entry name" value="MASPIN"/>
</dbReference>
<dbReference type="PaxDb" id="8355-A0A1L8FXR7"/>
<evidence type="ECO:0000313" key="10">
    <source>
        <dbReference type="Xenbase" id="XB-GENE-17337374"/>
    </source>
</evidence>
<dbReference type="SUPFAM" id="SSF56574">
    <property type="entry name" value="Serpins"/>
    <property type="match status" value="1"/>
</dbReference>
<dbReference type="Gene3D" id="3.30.497.10">
    <property type="entry name" value="Antithrombin, subunit I, domain 2"/>
    <property type="match status" value="1"/>
</dbReference>
<dbReference type="KEGG" id="xla:108718725"/>
<proteinExistence type="inferred from homology"/>
<dbReference type="InterPro" id="IPR000240">
    <property type="entry name" value="Serpin_B9/Maspin"/>
</dbReference>
<dbReference type="InterPro" id="IPR033836">
    <property type="entry name" value="SERPINB5_serpin_dom"/>
</dbReference>
<reference evidence="8" key="1">
    <citation type="submission" date="2022-04" db="UniProtKB">
        <authorList>
            <consortium name="RefSeq"/>
        </authorList>
    </citation>
    <scope>IDENTIFICATION</scope>
    <source>
        <strain evidence="8 9">J_2021</strain>
        <tissue evidence="8 9">Erythrocytes</tissue>
    </source>
</reference>
<evidence type="ECO:0000259" key="6">
    <source>
        <dbReference type="SMART" id="SM00093"/>
    </source>
</evidence>
<dbReference type="InterPro" id="IPR023796">
    <property type="entry name" value="Serpin_dom"/>
</dbReference>
<evidence type="ECO:0000256" key="1">
    <source>
        <dbReference type="ARBA" id="ARBA00004239"/>
    </source>
</evidence>
<dbReference type="InterPro" id="IPR042178">
    <property type="entry name" value="Serpin_sf_1"/>
</dbReference>
<keyword evidence="7" id="KW-1185">Reference proteome</keyword>
<dbReference type="InterPro" id="IPR023795">
    <property type="entry name" value="Serpin_CS"/>
</dbReference>
<keyword evidence="3" id="KW-0964">Secreted</keyword>
<accession>A0A1L8FXR7</accession>
<sequence length="379" mass="42984">MDALRLANTGLAVDIFKKLCEKSSTDNFVFSPLCISTSLALLHKGSQGGTASELEKALHFEKVKDSDFGFQLLSSDISKISSVYSFKLLKRVYVDNSIECKKDFINSTKKPYPSELETIDIKSRPEEARSQINSSVKELTDGNFESVLKEGSCDEKTNIIMLGAASFKGNWVYKFNESDTKEMDFHINKKETKPVQMMHLEARLSIGYINELKTMVLELPFTSKHISILILLPKDIEDDSTGLKKLEQDMTFEKYTHWTNPSMMANSKVKVYLPKFKLESSYDLKDMLKSLGINNAFNEETCDFSGMTESKGISISQAIHKACIEVNEDGTETADVTMERRLMNKEEFLVNHPFIFILRHNKTRTIIMLGRYCGPSTDD</sequence>
<dbReference type="RefSeq" id="XP_041422197.1">
    <property type="nucleotide sequence ID" value="XM_041566263.1"/>
</dbReference>
<evidence type="ECO:0000313" key="9">
    <source>
        <dbReference type="RefSeq" id="XP_041422197.1"/>
    </source>
</evidence>
<dbReference type="RefSeq" id="XP_018122601.1">
    <property type="nucleotide sequence ID" value="XM_018267112.2"/>
</dbReference>
<dbReference type="CTD" id="108718725"/>
<dbReference type="GO" id="GO:0004867">
    <property type="term" value="F:serine-type endopeptidase inhibitor activity"/>
    <property type="evidence" value="ECO:0000318"/>
    <property type="project" value="GO_Central"/>
</dbReference>
<dbReference type="PANTHER" id="PTHR11461:SF55">
    <property type="entry name" value="SERPIN B5"/>
    <property type="match status" value="1"/>
</dbReference>
<comment type="subcellular location">
    <subcellularLocation>
        <location evidence="1">Secreted</location>
        <location evidence="1">Extracellular space</location>
    </subcellularLocation>
</comment>
<feature type="domain" description="Serpin" evidence="6">
    <location>
        <begin position="13"/>
        <end position="375"/>
    </location>
</feature>
<keyword evidence="4" id="KW-0325">Glycoprotein</keyword>
<dbReference type="PROSITE" id="PS00284">
    <property type="entry name" value="SERPIN"/>
    <property type="match status" value="1"/>
</dbReference>